<keyword evidence="3 9" id="KW-0812">Transmembrane</keyword>
<dbReference type="AlphaFoldDB" id="A0AAD6ES80"/>
<feature type="transmembrane region" description="Helical" evidence="9">
    <location>
        <begin position="402"/>
        <end position="422"/>
    </location>
</feature>
<keyword evidence="12" id="KW-1185">Reference proteome</keyword>
<reference evidence="11 12" key="1">
    <citation type="journal article" date="2022" name="Cell">
        <title>Repeat-based holocentromeres influence genome architecture and karyotype evolution.</title>
        <authorList>
            <person name="Hofstatter P.G."/>
            <person name="Thangavel G."/>
            <person name="Lux T."/>
            <person name="Neumann P."/>
            <person name="Vondrak T."/>
            <person name="Novak P."/>
            <person name="Zhang M."/>
            <person name="Costa L."/>
            <person name="Castellani M."/>
            <person name="Scott A."/>
            <person name="Toegelov H."/>
            <person name="Fuchs J."/>
            <person name="Mata-Sucre Y."/>
            <person name="Dias Y."/>
            <person name="Vanzela A.L.L."/>
            <person name="Huettel B."/>
            <person name="Almeida C.C.S."/>
            <person name="Simkova H."/>
            <person name="Souza G."/>
            <person name="Pedrosa-Harand A."/>
            <person name="Macas J."/>
            <person name="Mayer K.F.X."/>
            <person name="Houben A."/>
            <person name="Marques A."/>
        </authorList>
    </citation>
    <scope>NUCLEOTIDE SEQUENCE [LARGE SCALE GENOMIC DNA]</scope>
    <source>
        <strain evidence="11">RhyTen1mFocal</strain>
    </source>
</reference>
<gene>
    <name evidence="11" type="ORF">LUZ61_002790</name>
</gene>
<keyword evidence="2" id="KW-0813">Transport</keyword>
<keyword evidence="5 9" id="KW-1133">Transmembrane helix</keyword>
<evidence type="ECO:0000256" key="7">
    <source>
        <dbReference type="ARBA" id="ARBA00049662"/>
    </source>
</evidence>
<dbReference type="EMBL" id="JAMRDG010000001">
    <property type="protein sequence ID" value="KAJ3699085.1"/>
    <property type="molecule type" value="Genomic_DNA"/>
</dbReference>
<evidence type="ECO:0000313" key="12">
    <source>
        <dbReference type="Proteomes" id="UP001210211"/>
    </source>
</evidence>
<evidence type="ECO:0000256" key="2">
    <source>
        <dbReference type="ARBA" id="ARBA00022448"/>
    </source>
</evidence>
<protein>
    <recommendedName>
        <fullName evidence="10">Amino acid transporter transmembrane domain-containing protein</fullName>
    </recommendedName>
</protein>
<feature type="domain" description="Amino acid transporter transmembrane" evidence="10">
    <location>
        <begin position="140"/>
        <end position="520"/>
    </location>
</feature>
<evidence type="ECO:0000256" key="1">
    <source>
        <dbReference type="ARBA" id="ARBA00004141"/>
    </source>
</evidence>
<evidence type="ECO:0000256" key="9">
    <source>
        <dbReference type="SAM" id="Phobius"/>
    </source>
</evidence>
<feature type="transmembrane region" description="Helical" evidence="9">
    <location>
        <begin position="285"/>
        <end position="307"/>
    </location>
</feature>
<dbReference type="GO" id="GO:0005774">
    <property type="term" value="C:vacuolar membrane"/>
    <property type="evidence" value="ECO:0007669"/>
    <property type="project" value="TreeGrafter"/>
</dbReference>
<evidence type="ECO:0000256" key="4">
    <source>
        <dbReference type="ARBA" id="ARBA00022970"/>
    </source>
</evidence>
<comment type="caution">
    <text evidence="11">The sequence shown here is derived from an EMBL/GenBank/DDBJ whole genome shotgun (WGS) entry which is preliminary data.</text>
</comment>
<evidence type="ECO:0000313" key="11">
    <source>
        <dbReference type="EMBL" id="KAJ3699085.1"/>
    </source>
</evidence>
<organism evidence="11 12">
    <name type="scientific">Rhynchospora tenuis</name>
    <dbReference type="NCBI Taxonomy" id="198213"/>
    <lineage>
        <taxon>Eukaryota</taxon>
        <taxon>Viridiplantae</taxon>
        <taxon>Streptophyta</taxon>
        <taxon>Embryophyta</taxon>
        <taxon>Tracheophyta</taxon>
        <taxon>Spermatophyta</taxon>
        <taxon>Magnoliopsida</taxon>
        <taxon>Liliopsida</taxon>
        <taxon>Poales</taxon>
        <taxon>Cyperaceae</taxon>
        <taxon>Cyperoideae</taxon>
        <taxon>Rhynchosporeae</taxon>
        <taxon>Rhynchospora</taxon>
    </lineage>
</organism>
<feature type="transmembrane region" description="Helical" evidence="9">
    <location>
        <begin position="169"/>
        <end position="189"/>
    </location>
</feature>
<dbReference type="FunFam" id="1.20.1740.10:FF:000047">
    <property type="entry name" value="Amino acid transporter AVT1A"/>
    <property type="match status" value="1"/>
</dbReference>
<name>A0AAD6ES80_9POAL</name>
<feature type="transmembrane region" description="Helical" evidence="9">
    <location>
        <begin position="257"/>
        <end position="278"/>
    </location>
</feature>
<dbReference type="Pfam" id="PF01490">
    <property type="entry name" value="Aa_trans"/>
    <property type="match status" value="1"/>
</dbReference>
<accession>A0AAD6ES80</accession>
<feature type="compositionally biased region" description="Basic and acidic residues" evidence="8">
    <location>
        <begin position="1"/>
        <end position="13"/>
    </location>
</feature>
<feature type="transmembrane region" description="Helical" evidence="9">
    <location>
        <begin position="442"/>
        <end position="462"/>
    </location>
</feature>
<feature type="transmembrane region" description="Helical" evidence="9">
    <location>
        <begin position="327"/>
        <end position="346"/>
    </location>
</feature>
<proteinExistence type="inferred from homology"/>
<keyword evidence="6 9" id="KW-0472">Membrane</keyword>
<comment type="subcellular location">
    <subcellularLocation>
        <location evidence="1">Membrane</location>
        <topology evidence="1">Multi-pass membrane protein</topology>
    </subcellularLocation>
</comment>
<feature type="region of interest" description="Disordered" evidence="8">
    <location>
        <begin position="1"/>
        <end position="49"/>
    </location>
</feature>
<dbReference type="GO" id="GO:0015179">
    <property type="term" value="F:L-amino acid transmembrane transporter activity"/>
    <property type="evidence" value="ECO:0007669"/>
    <property type="project" value="TreeGrafter"/>
</dbReference>
<evidence type="ECO:0000256" key="5">
    <source>
        <dbReference type="ARBA" id="ARBA00022989"/>
    </source>
</evidence>
<evidence type="ECO:0000259" key="10">
    <source>
        <dbReference type="Pfam" id="PF01490"/>
    </source>
</evidence>
<evidence type="ECO:0000256" key="3">
    <source>
        <dbReference type="ARBA" id="ARBA00022692"/>
    </source>
</evidence>
<dbReference type="InterPro" id="IPR013057">
    <property type="entry name" value="AA_transpt_TM"/>
</dbReference>
<feature type="transmembrane region" description="Helical" evidence="9">
    <location>
        <begin position="218"/>
        <end position="237"/>
    </location>
</feature>
<dbReference type="PANTHER" id="PTHR22950">
    <property type="entry name" value="AMINO ACID TRANSPORTER"/>
    <property type="match status" value="1"/>
</dbReference>
<feature type="transmembrane region" description="Helical" evidence="9">
    <location>
        <begin position="499"/>
        <end position="521"/>
    </location>
</feature>
<dbReference type="Gene3D" id="1.20.1740.10">
    <property type="entry name" value="Amino acid/polyamine transporter I"/>
    <property type="match status" value="1"/>
</dbReference>
<comment type="similarity">
    <text evidence="7">Belongs to the amino acid/polyamine transporter 2 family. Amino acid/auxin permease (AAAP) (TC 2.A.18.5) subfamily.</text>
</comment>
<evidence type="ECO:0000256" key="8">
    <source>
        <dbReference type="SAM" id="MobiDB-lite"/>
    </source>
</evidence>
<dbReference type="Proteomes" id="UP001210211">
    <property type="component" value="Unassembled WGS sequence"/>
</dbReference>
<feature type="compositionally biased region" description="Acidic residues" evidence="8">
    <location>
        <begin position="29"/>
        <end position="41"/>
    </location>
</feature>
<feature type="transmembrane region" description="Helical" evidence="9">
    <location>
        <begin position="468"/>
        <end position="487"/>
    </location>
</feature>
<evidence type="ECO:0000256" key="6">
    <source>
        <dbReference type="ARBA" id="ARBA00023136"/>
    </source>
</evidence>
<sequence length="528" mass="57410">MADKNEELYMEDAHSDDDLEENREKYEESSDGEERGEDDDAASTFYSRQWPQSYREATDSYTIAASPGFGFLGRSSSSVRYSGLDISRSGLGSDLKIPFLSDHNLAPGKQESDVSQLPLPYASQIDESISFHGEGYISHGCSLTQTVFNGVNVLAGVGLLSAPFTVKEAGWASMAILIFFAAVCCYTGVLMKHCFESKDGISSYPDIGEAAFGKFGRLFISVVLYTELYSYCVEFIILEGDNLTSIFPNASFDLAGIHLDSIHLFGLITALIVLPTVWLRDLRIISYLSAGGVIATLLVFLSVALVGTTGVGYHSGGEPIKWRGLPFAIGVYGFCYSGHSVFPNIYQSMSDRTKFNKALFICFAICTAIYGSFAAIGYSMFGESTLSQITLNLPKSAFASKIALWTTVINPFTKYALLLNPLARSIEELVPERISVQIWSPILIRTALVASTVCIAFVLPFFGLVMALIGSLLSILVAVIMPALCFLRIVRNKATRFQVITASAIVVLGTIFAALGTYSSLSKIASNY</sequence>
<feature type="transmembrane region" description="Helical" evidence="9">
    <location>
        <begin position="358"/>
        <end position="382"/>
    </location>
</feature>
<dbReference type="PANTHER" id="PTHR22950:SF701">
    <property type="entry name" value="AMINO ACID TRANSPORTER AVT1A-LIKE"/>
    <property type="match status" value="1"/>
</dbReference>
<keyword evidence="4" id="KW-0029">Amino-acid transport</keyword>